<dbReference type="PANTHER" id="PTHR12526:SF630">
    <property type="entry name" value="GLYCOSYLTRANSFERASE"/>
    <property type="match status" value="1"/>
</dbReference>
<dbReference type="InterPro" id="IPR001296">
    <property type="entry name" value="Glyco_trans_1"/>
</dbReference>
<dbReference type="SUPFAM" id="SSF53756">
    <property type="entry name" value="UDP-Glycosyltransferase/glycogen phosphorylase"/>
    <property type="match status" value="1"/>
</dbReference>
<dbReference type="PANTHER" id="PTHR12526">
    <property type="entry name" value="GLYCOSYLTRANSFERASE"/>
    <property type="match status" value="1"/>
</dbReference>
<dbReference type="GO" id="GO:0016757">
    <property type="term" value="F:glycosyltransferase activity"/>
    <property type="evidence" value="ECO:0007669"/>
    <property type="project" value="InterPro"/>
</dbReference>
<dbReference type="Pfam" id="PF00534">
    <property type="entry name" value="Glycos_transf_1"/>
    <property type="match status" value="1"/>
</dbReference>
<evidence type="ECO:0000313" key="2">
    <source>
        <dbReference type="EMBL" id="CAB4754115.1"/>
    </source>
</evidence>
<dbReference type="EMBL" id="CAEZZA010000145">
    <property type="protein sequence ID" value="CAB4754115.1"/>
    <property type="molecule type" value="Genomic_DNA"/>
</dbReference>
<reference evidence="2" key="1">
    <citation type="submission" date="2020-05" db="EMBL/GenBank/DDBJ databases">
        <authorList>
            <person name="Chiriac C."/>
            <person name="Salcher M."/>
            <person name="Ghai R."/>
            <person name="Kavagutti S V."/>
        </authorList>
    </citation>
    <scope>NUCLEOTIDE SEQUENCE</scope>
</reference>
<gene>
    <name evidence="2" type="ORF">UFOPK2809_01033</name>
</gene>
<organism evidence="2">
    <name type="scientific">freshwater metagenome</name>
    <dbReference type="NCBI Taxonomy" id="449393"/>
    <lineage>
        <taxon>unclassified sequences</taxon>
        <taxon>metagenomes</taxon>
        <taxon>ecological metagenomes</taxon>
    </lineage>
</organism>
<dbReference type="AlphaFoldDB" id="A0A6J6U432"/>
<accession>A0A6J6U432</accession>
<dbReference type="Gene3D" id="3.40.50.2000">
    <property type="entry name" value="Glycogen Phosphorylase B"/>
    <property type="match status" value="2"/>
</dbReference>
<evidence type="ECO:0000259" key="1">
    <source>
        <dbReference type="Pfam" id="PF00534"/>
    </source>
</evidence>
<feature type="domain" description="Glycosyl transferase family 1" evidence="1">
    <location>
        <begin position="208"/>
        <end position="359"/>
    </location>
</feature>
<protein>
    <submittedName>
        <fullName evidence="2">Unannotated protein</fullName>
    </submittedName>
</protein>
<name>A0A6J6U432_9ZZZZ</name>
<sequence length="385" mass="41866">MAVAKPRVIIIANNIEELGGAQRVVHVLAQGLSHRGYPTELIGVVPHPQKHRYVIDPAYQSTTLMSEIWPPPIAPSGLLGKYRPQVRKRQANRARLRAAAIERLREILSSGPPGVIICAQLWAMEYLRAAGYDNWKVVGQYHASFEAAASGRDLRRALRNYQDVSTVALLTAEDAAQFADAGLRNVCWVPNPLSFWPVETAKLRGQSVTYLGRLSAEKGPEILLDAWSRLDERFEGWQLQFIGNGPLEGALRAQAGALGPAGQRVFFRPPVEDPARVLLESDVLALPSLTEGFPLVLAEAMACGLPVVAADCAPGVRVLIRDGINGLLAARGDAGNFAEKLARVMDSIELRQSLGAAARTSVEYLQAPQVLDQWESLIAEVTSAH</sequence>
<proteinExistence type="predicted"/>